<accession>A0A4R6YA51</accession>
<dbReference type="GO" id="GO:0016773">
    <property type="term" value="F:phosphotransferase activity, alcohol group as acceptor"/>
    <property type="evidence" value="ECO:0007669"/>
    <property type="project" value="UniProtKB-UniRule"/>
</dbReference>
<comment type="similarity">
    <text evidence="1">Belongs to the anhydro-N-acetylmuramic acid kinase family.</text>
</comment>
<proteinExistence type="inferred from homology"/>
<dbReference type="Gene3D" id="3.30.420.40">
    <property type="match status" value="2"/>
</dbReference>
<gene>
    <name evidence="1" type="primary">anmK</name>
    <name evidence="2" type="ORF">DFR44_10497</name>
</gene>
<name>A0A4R6YA51_9BURK</name>
<dbReference type="GO" id="GO:0009254">
    <property type="term" value="P:peptidoglycan turnover"/>
    <property type="evidence" value="ECO:0007669"/>
    <property type="project" value="UniProtKB-UniRule"/>
</dbReference>
<evidence type="ECO:0000256" key="1">
    <source>
        <dbReference type="HAMAP-Rule" id="MF_01270"/>
    </source>
</evidence>
<comment type="function">
    <text evidence="1">Catalyzes the specific phosphorylation of 1,6-anhydro-N-acetylmuramic acid (anhMurNAc) with the simultaneous cleavage of the 1,6-anhydro ring, generating MurNAc-6-P. Is required for the utilization of anhMurNAc either imported from the medium or derived from its own cell wall murein, and thus plays a role in cell wall recycling.</text>
</comment>
<dbReference type="SUPFAM" id="SSF53067">
    <property type="entry name" value="Actin-like ATPase domain"/>
    <property type="match status" value="1"/>
</dbReference>
<dbReference type="PANTHER" id="PTHR30605:SF0">
    <property type="entry name" value="ANHYDRO-N-ACETYLMURAMIC ACID KINASE"/>
    <property type="match status" value="1"/>
</dbReference>
<dbReference type="Pfam" id="PF03702">
    <property type="entry name" value="AnmK"/>
    <property type="match status" value="1"/>
</dbReference>
<feature type="binding site" evidence="1">
    <location>
        <begin position="14"/>
        <end position="21"/>
    </location>
    <ligand>
        <name>ATP</name>
        <dbReference type="ChEBI" id="CHEBI:30616"/>
    </ligand>
</feature>
<keyword evidence="1" id="KW-0808">Transferase</keyword>
<dbReference type="Proteomes" id="UP000294480">
    <property type="component" value="Unassembled WGS sequence"/>
</dbReference>
<comment type="catalytic activity">
    <reaction evidence="1">
        <text>1,6-anhydro-N-acetyl-beta-muramate + ATP + H2O = N-acetyl-D-muramate 6-phosphate + ADP + H(+)</text>
        <dbReference type="Rhea" id="RHEA:24952"/>
        <dbReference type="ChEBI" id="CHEBI:15377"/>
        <dbReference type="ChEBI" id="CHEBI:15378"/>
        <dbReference type="ChEBI" id="CHEBI:30616"/>
        <dbReference type="ChEBI" id="CHEBI:58690"/>
        <dbReference type="ChEBI" id="CHEBI:58722"/>
        <dbReference type="ChEBI" id="CHEBI:456216"/>
        <dbReference type="EC" id="2.7.1.170"/>
    </reaction>
</comment>
<comment type="pathway">
    <text evidence="1">Cell wall biogenesis; peptidoglycan recycling.</text>
</comment>
<dbReference type="InterPro" id="IPR005338">
    <property type="entry name" value="Anhydro_N_Ac-Mur_kinase"/>
</dbReference>
<dbReference type="CDD" id="cd24050">
    <property type="entry name" value="ASKHA_NBD_ANMK"/>
    <property type="match status" value="1"/>
</dbReference>
<dbReference type="GO" id="GO:0097175">
    <property type="term" value="P:1,6-anhydro-N-acetyl-beta-muramic acid catabolic process"/>
    <property type="evidence" value="ECO:0007669"/>
    <property type="project" value="UniProtKB-UniRule"/>
</dbReference>
<reference evidence="2 3" key="1">
    <citation type="submission" date="2019-03" db="EMBL/GenBank/DDBJ databases">
        <title>Genomic Encyclopedia of Type Strains, Phase IV (KMG-IV): sequencing the most valuable type-strain genomes for metagenomic binning, comparative biology and taxonomic classification.</title>
        <authorList>
            <person name="Goeker M."/>
        </authorList>
    </citation>
    <scope>NUCLEOTIDE SEQUENCE [LARGE SCALE GENOMIC DNA]</scope>
    <source>
        <strain evidence="2 3">DSM 102852</strain>
    </source>
</reference>
<dbReference type="GO" id="GO:0016301">
    <property type="term" value="F:kinase activity"/>
    <property type="evidence" value="ECO:0007669"/>
    <property type="project" value="UniProtKB-KW"/>
</dbReference>
<organism evidence="2 3">
    <name type="scientific">Hydromonas duriensis</name>
    <dbReference type="NCBI Taxonomy" id="1527608"/>
    <lineage>
        <taxon>Bacteria</taxon>
        <taxon>Pseudomonadati</taxon>
        <taxon>Pseudomonadota</taxon>
        <taxon>Betaproteobacteria</taxon>
        <taxon>Burkholderiales</taxon>
        <taxon>Burkholderiaceae</taxon>
        <taxon>Hydromonas</taxon>
    </lineage>
</organism>
<dbReference type="OrthoDB" id="9763949at2"/>
<dbReference type="RefSeq" id="WP_133619240.1">
    <property type="nucleotide sequence ID" value="NZ_SNZE01000004.1"/>
</dbReference>
<keyword evidence="1" id="KW-0547">Nucleotide-binding</keyword>
<evidence type="ECO:0000313" key="3">
    <source>
        <dbReference type="Proteomes" id="UP000294480"/>
    </source>
</evidence>
<dbReference type="GO" id="GO:0005524">
    <property type="term" value="F:ATP binding"/>
    <property type="evidence" value="ECO:0007669"/>
    <property type="project" value="UniProtKB-UniRule"/>
</dbReference>
<protein>
    <recommendedName>
        <fullName evidence="1">Anhydro-N-acetylmuramic acid kinase</fullName>
        <ecNumber evidence="1">2.7.1.170</ecNumber>
    </recommendedName>
    <alternativeName>
        <fullName evidence="1">AnhMurNAc kinase</fullName>
    </alternativeName>
</protein>
<keyword evidence="1" id="KW-0119">Carbohydrate metabolism</keyword>
<dbReference type="UniPathway" id="UPA00343"/>
<dbReference type="EMBL" id="SNZE01000004">
    <property type="protein sequence ID" value="TDR32378.1"/>
    <property type="molecule type" value="Genomic_DNA"/>
</dbReference>
<dbReference type="InterPro" id="IPR043129">
    <property type="entry name" value="ATPase_NBD"/>
</dbReference>
<sequence length="367" mass="38988">MNTPSNIYLGVMSGTSLDGADAVALTVNGSHFEVIGAHSMPFDAHLRAACLALQSAQDNEIHTAQLLSNQLADVYSSAIVSLMNDLSLKPEQVAAVGVHGQTIRHRPEHAYTVQLNQPARIAEQTGLTVVSDFRARDIAAGGHGAPLVPAFHDALWRETNTNRVVVNIGGFANISVLNMGQTTFGFDTGPGNVLMDLWIAAHHALPYDANGGWAAQGTVNERLLADMLADSYFHLPAPKSTGRDYFHMDWLNGKLAGHANISAVDVQATLLALTAHSISDAIKSNSPHCHDIIVAGGGALNRALMLQLQMLSHCPVTNSGTLGIDPMHLEGAAFAWLAFRTMHHLSGNLPAVTGARGERILGQVTFA</sequence>
<keyword evidence="3" id="KW-1185">Reference proteome</keyword>
<dbReference type="NCBIfam" id="NF007139">
    <property type="entry name" value="PRK09585.1-3"/>
    <property type="match status" value="1"/>
</dbReference>
<comment type="caution">
    <text evidence="2">The sequence shown here is derived from an EMBL/GenBank/DDBJ whole genome shotgun (WGS) entry which is preliminary data.</text>
</comment>
<dbReference type="AlphaFoldDB" id="A0A4R6YA51"/>
<keyword evidence="1 2" id="KW-0418">Kinase</keyword>
<dbReference type="HAMAP" id="MF_01270">
    <property type="entry name" value="AnhMurNAc_kinase"/>
    <property type="match status" value="1"/>
</dbReference>
<dbReference type="UniPathway" id="UPA00544"/>
<evidence type="ECO:0000313" key="2">
    <source>
        <dbReference type="EMBL" id="TDR32378.1"/>
    </source>
</evidence>
<dbReference type="GO" id="GO:0006040">
    <property type="term" value="P:amino sugar metabolic process"/>
    <property type="evidence" value="ECO:0007669"/>
    <property type="project" value="InterPro"/>
</dbReference>
<dbReference type="PANTHER" id="PTHR30605">
    <property type="entry name" value="ANHYDRO-N-ACETYLMURAMIC ACID KINASE"/>
    <property type="match status" value="1"/>
</dbReference>
<keyword evidence="1" id="KW-0067">ATP-binding</keyword>
<comment type="pathway">
    <text evidence="1">Amino-sugar metabolism; 1,6-anhydro-N-acetylmuramate degradation.</text>
</comment>
<dbReference type="EC" id="2.7.1.170" evidence="1"/>